<dbReference type="SUPFAM" id="SSF102588">
    <property type="entry name" value="LmbE-like"/>
    <property type="match status" value="1"/>
</dbReference>
<dbReference type="InterPro" id="IPR003737">
    <property type="entry name" value="GlcNAc_PI_deacetylase-related"/>
</dbReference>
<dbReference type="Proteomes" id="UP001583172">
    <property type="component" value="Unassembled WGS sequence"/>
</dbReference>
<feature type="transmembrane region" description="Helical" evidence="3">
    <location>
        <begin position="83"/>
        <end position="102"/>
    </location>
</feature>
<keyword evidence="3" id="KW-0472">Membrane</keyword>
<name>A0ABR3VIE4_HUMIN</name>
<keyword evidence="5" id="KW-1185">Reference proteome</keyword>
<protein>
    <recommendedName>
        <fullName evidence="2">N-acetylglucosaminylphosphatidylinositol deacetylase</fullName>
        <ecNumber evidence="2">3.5.1.89</ecNumber>
    </recommendedName>
</protein>
<evidence type="ECO:0000313" key="4">
    <source>
        <dbReference type="EMBL" id="KAL1841564.1"/>
    </source>
</evidence>
<dbReference type="EC" id="3.5.1.89" evidence="2"/>
<reference evidence="4 5" key="1">
    <citation type="journal article" date="2024" name="Commun. Biol.">
        <title>Comparative genomic analysis of thermophilic fungi reveals convergent evolutionary adaptations and gene losses.</title>
        <authorList>
            <person name="Steindorff A.S."/>
            <person name="Aguilar-Pontes M.V."/>
            <person name="Robinson A.J."/>
            <person name="Andreopoulos B."/>
            <person name="LaButti K."/>
            <person name="Kuo A."/>
            <person name="Mondo S."/>
            <person name="Riley R."/>
            <person name="Otillar R."/>
            <person name="Haridas S."/>
            <person name="Lipzen A."/>
            <person name="Grimwood J."/>
            <person name="Schmutz J."/>
            <person name="Clum A."/>
            <person name="Reid I.D."/>
            <person name="Moisan M.C."/>
            <person name="Butler G."/>
            <person name="Nguyen T.T.M."/>
            <person name="Dewar K."/>
            <person name="Conant G."/>
            <person name="Drula E."/>
            <person name="Henrissat B."/>
            <person name="Hansel C."/>
            <person name="Singer S."/>
            <person name="Hutchinson M.I."/>
            <person name="de Vries R.P."/>
            <person name="Natvig D.O."/>
            <person name="Powell A.J."/>
            <person name="Tsang A."/>
            <person name="Grigoriev I.V."/>
        </authorList>
    </citation>
    <scope>NUCLEOTIDE SEQUENCE [LARGE SCALE GENOMIC DNA]</scope>
    <source>
        <strain evidence="4 5">CBS 620.91</strain>
    </source>
</reference>
<organism evidence="4 5">
    <name type="scientific">Humicola insolens</name>
    <name type="common">Soft-rot fungus</name>
    <dbReference type="NCBI Taxonomy" id="85995"/>
    <lineage>
        <taxon>Eukaryota</taxon>
        <taxon>Fungi</taxon>
        <taxon>Dikarya</taxon>
        <taxon>Ascomycota</taxon>
        <taxon>Pezizomycotina</taxon>
        <taxon>Sordariomycetes</taxon>
        <taxon>Sordariomycetidae</taxon>
        <taxon>Sordariales</taxon>
        <taxon>Chaetomiaceae</taxon>
        <taxon>Mycothermus</taxon>
    </lineage>
</organism>
<sequence length="370" mass="41102">MNQVQHVKPRIPPRFCRLRPLQDEDRMISPSPPIPHLSDNSQDDYLYTLEDRRKHQHQAAARSQWTNHEGLGGLGGWDVNTRMGWLTTAGVLALVVPSLYMYTASIVSTRFPALRNKRICILIAHPDDEAMFFSPAVMALTRPGTGNHVKILCLSSGNADGLGETRKKELAKSGVILGLRKPDDVFVVDKPEFPDSMTATWDKAAIASLLRSAFAPNLARARSSNTPPTASIDVLITFDDGGVSSHPNHISLYHGAKAFVEDLVAGKPGWESPIDLYTLTTVPFVRKYTGIFDTLPTLLSWAVGAEKKDKKHPGGLVFLSGLGGQGSVTTAWKAMRQGHKSQMVWFRYGWITLSRYMYINDLRLVKIRRE</sequence>
<dbReference type="Pfam" id="PF02585">
    <property type="entry name" value="PIG-L"/>
    <property type="match status" value="1"/>
</dbReference>
<dbReference type="EMBL" id="JAZGSY010000071">
    <property type="protein sequence ID" value="KAL1841564.1"/>
    <property type="molecule type" value="Genomic_DNA"/>
</dbReference>
<accession>A0ABR3VIE4</accession>
<keyword evidence="3" id="KW-1133">Transmembrane helix</keyword>
<evidence type="ECO:0000256" key="1">
    <source>
        <dbReference type="ARBA" id="ARBA00006066"/>
    </source>
</evidence>
<evidence type="ECO:0000256" key="2">
    <source>
        <dbReference type="ARBA" id="ARBA00012176"/>
    </source>
</evidence>
<comment type="similarity">
    <text evidence="1">Belongs to the PIGL family.</text>
</comment>
<gene>
    <name evidence="4" type="ORF">VTJ49DRAFT_6937</name>
</gene>
<dbReference type="InterPro" id="IPR024078">
    <property type="entry name" value="LmbE-like_dom_sf"/>
</dbReference>
<dbReference type="PANTHER" id="PTHR12993">
    <property type="entry name" value="N-ACETYLGLUCOSAMINYL-PHOSPHATIDYLINOSITOL DE-N-ACETYLASE-RELATED"/>
    <property type="match status" value="1"/>
</dbReference>
<evidence type="ECO:0000256" key="3">
    <source>
        <dbReference type="SAM" id="Phobius"/>
    </source>
</evidence>
<keyword evidence="3" id="KW-0812">Transmembrane</keyword>
<dbReference type="Gene3D" id="3.40.50.10320">
    <property type="entry name" value="LmbE-like"/>
    <property type="match status" value="1"/>
</dbReference>
<dbReference type="PANTHER" id="PTHR12993:SF11">
    <property type="entry name" value="N-ACETYLGLUCOSAMINYL-PHOSPHATIDYLINOSITOL DE-N-ACETYLASE"/>
    <property type="match status" value="1"/>
</dbReference>
<proteinExistence type="inferred from homology"/>
<comment type="caution">
    <text evidence="4">The sequence shown here is derived from an EMBL/GenBank/DDBJ whole genome shotgun (WGS) entry which is preliminary data.</text>
</comment>
<evidence type="ECO:0000313" key="5">
    <source>
        <dbReference type="Proteomes" id="UP001583172"/>
    </source>
</evidence>